<accession>A0A239D2D4</accession>
<sequence>MIALTGASGLLGRFLLDGLPGPVITLGRRPVAGHAHRPWDLTGPPPDLTGVTTLIHAAFSHVPGRYRGGEGDDPTGFLNANLDGSRRLFDTAARAGVRRVQFLSSRAVFDGCPAGHPLTEDTRPDAASLYGQVKAQAETYLSALPLTGQSLRATGVYGPGPTHKWQGLFADYLSGTPIAPRRGTEVHGADLAQACRLLLGSDQTGAFHLSDMLLDRHDLLTEVQTLTECPYAPPPPSDRPVDALICTRLPALGWRPGGMDRLRASLPEMLTGPCRS</sequence>
<evidence type="ECO:0000313" key="2">
    <source>
        <dbReference type="EMBL" id="SNS26379.1"/>
    </source>
</evidence>
<feature type="domain" description="NAD-dependent epimerase/dehydratase" evidence="1">
    <location>
        <begin position="2"/>
        <end position="201"/>
    </location>
</feature>
<dbReference type="AlphaFoldDB" id="A0A239D2D4"/>
<dbReference type="InterPro" id="IPR036291">
    <property type="entry name" value="NAD(P)-bd_dom_sf"/>
</dbReference>
<dbReference type="EMBL" id="FZON01000009">
    <property type="protein sequence ID" value="SNS26379.1"/>
    <property type="molecule type" value="Genomic_DNA"/>
</dbReference>
<evidence type="ECO:0000313" key="3">
    <source>
        <dbReference type="Proteomes" id="UP000198440"/>
    </source>
</evidence>
<reference evidence="2 3" key="1">
    <citation type="submission" date="2017-06" db="EMBL/GenBank/DDBJ databases">
        <authorList>
            <person name="Kim H.J."/>
            <person name="Triplett B.A."/>
        </authorList>
    </citation>
    <scope>NUCLEOTIDE SEQUENCE [LARGE SCALE GENOMIC DNA]</scope>
    <source>
        <strain evidence="2 3">DSM 11445</strain>
    </source>
</reference>
<organism evidence="2 3">
    <name type="scientific">Antarctobacter heliothermus</name>
    <dbReference type="NCBI Taxonomy" id="74033"/>
    <lineage>
        <taxon>Bacteria</taxon>
        <taxon>Pseudomonadati</taxon>
        <taxon>Pseudomonadota</taxon>
        <taxon>Alphaproteobacteria</taxon>
        <taxon>Rhodobacterales</taxon>
        <taxon>Roseobacteraceae</taxon>
        <taxon>Antarctobacter</taxon>
    </lineage>
</organism>
<name>A0A239D2D4_9RHOB</name>
<protein>
    <submittedName>
        <fullName evidence="2">Nucleoside-diphosphate-sugar epimerase</fullName>
    </submittedName>
</protein>
<dbReference type="Gene3D" id="3.40.50.720">
    <property type="entry name" value="NAD(P)-binding Rossmann-like Domain"/>
    <property type="match status" value="1"/>
</dbReference>
<gene>
    <name evidence="2" type="ORF">SAMN04488078_100936</name>
</gene>
<dbReference type="Proteomes" id="UP000198440">
    <property type="component" value="Unassembled WGS sequence"/>
</dbReference>
<evidence type="ECO:0000259" key="1">
    <source>
        <dbReference type="Pfam" id="PF01370"/>
    </source>
</evidence>
<dbReference type="RefSeq" id="WP_089277092.1">
    <property type="nucleotide sequence ID" value="NZ_FZON01000009.1"/>
</dbReference>
<dbReference type="InterPro" id="IPR001509">
    <property type="entry name" value="Epimerase_deHydtase"/>
</dbReference>
<dbReference type="OrthoDB" id="9814124at2"/>
<dbReference type="Pfam" id="PF01370">
    <property type="entry name" value="Epimerase"/>
    <property type="match status" value="1"/>
</dbReference>
<dbReference type="SUPFAM" id="SSF51735">
    <property type="entry name" value="NAD(P)-binding Rossmann-fold domains"/>
    <property type="match status" value="1"/>
</dbReference>
<proteinExistence type="predicted"/>